<accession>A0A068R2W3</accession>
<protein>
    <submittedName>
        <fullName evidence="1">Uncharacterized protein</fullName>
    </submittedName>
</protein>
<dbReference type="AlphaFoldDB" id="A0A068R2W3"/>
<keyword evidence="2" id="KW-1185">Reference proteome</keyword>
<dbReference type="EMBL" id="FO704551">
    <property type="protein sequence ID" value="CDG20475.1"/>
    <property type="molecule type" value="Genomic_DNA"/>
</dbReference>
<organism evidence="1 2">
    <name type="scientific">Xenorhabdus poinarii G6</name>
    <dbReference type="NCBI Taxonomy" id="1354304"/>
    <lineage>
        <taxon>Bacteria</taxon>
        <taxon>Pseudomonadati</taxon>
        <taxon>Pseudomonadota</taxon>
        <taxon>Gammaproteobacteria</taxon>
        <taxon>Enterobacterales</taxon>
        <taxon>Morganellaceae</taxon>
        <taxon>Xenorhabdus</taxon>
    </lineage>
</organism>
<proteinExistence type="predicted"/>
<evidence type="ECO:0000313" key="2">
    <source>
        <dbReference type="Proteomes" id="UP000032735"/>
    </source>
</evidence>
<name>A0A068R2W3_9GAMM</name>
<dbReference type="Proteomes" id="UP000032735">
    <property type="component" value="Chromosome"/>
</dbReference>
<dbReference type="KEGG" id="xpo:XPG1_0820"/>
<dbReference type="HOGENOM" id="CLU_3241659_0_0_6"/>
<reference evidence="1 2" key="1">
    <citation type="submission" date="2013-07" db="EMBL/GenBank/DDBJ databases">
        <authorList>
            <person name="Genoscope - CEA"/>
        </authorList>
    </citation>
    <scope>NUCLEOTIDE SEQUENCE [LARGE SCALE GENOMIC DNA]</scope>
    <source>
        <strain evidence="1 2">G6</strain>
    </source>
</reference>
<gene>
    <name evidence="1" type="ORF">XPG1_0820</name>
</gene>
<sequence>MTQCVLAVLTGCRGFNTMQMSEVKDILYSSTPNNKYLKLDHKI</sequence>
<evidence type="ECO:0000313" key="1">
    <source>
        <dbReference type="EMBL" id="CDG20475.1"/>
    </source>
</evidence>
<dbReference type="STRING" id="1354304.XPG1_0820"/>